<dbReference type="SUPFAM" id="SSF46785">
    <property type="entry name" value="Winged helix' DNA-binding domain"/>
    <property type="match status" value="1"/>
</dbReference>
<dbReference type="PANTHER" id="PTHR30126">
    <property type="entry name" value="HTH-TYPE TRANSCRIPTIONAL REGULATOR"/>
    <property type="match status" value="1"/>
</dbReference>
<dbReference type="PROSITE" id="PS50931">
    <property type="entry name" value="HTH_LYSR"/>
    <property type="match status" value="1"/>
</dbReference>
<feature type="domain" description="HTH lysR-type" evidence="5">
    <location>
        <begin position="1"/>
        <end position="58"/>
    </location>
</feature>
<dbReference type="RefSeq" id="WP_347323350.1">
    <property type="nucleotide sequence ID" value="NZ_JBCGUH010000001.1"/>
</dbReference>
<sequence length="303" mass="33918">MNLHGLRLFYTIATTGSVTGAAALLTISQPAITAQVKRLEQELGVQLLQPAGRGIRLTSAGETIYEMATRLFAVERQIEQFCIESGQGTIGSISLAATYLPAHFLLPGWLARFKQQFEQIELTIHTTNSSDALRMLTDGQVDLAIYGGVTERETEWIQTEELFRDELWFVVSPEHHLANRHVSLAEMMAEPFIMREQGSSTRERLLSLCRTHNLPAPRIALQFNGLYEAIQAVIAGYGANFVSALIVRDEVKRGTLCRVYVDEVQLYNTIAVCLRKGETPRAAAGHFIDRIRHHIKQKDLLTN</sequence>
<proteinExistence type="inferred from homology"/>
<organism evidence="6 7">
    <name type="scientific">Paenibacillus wenxiniae</name>
    <dbReference type="NCBI Taxonomy" id="1636843"/>
    <lineage>
        <taxon>Bacteria</taxon>
        <taxon>Bacillati</taxon>
        <taxon>Bacillota</taxon>
        <taxon>Bacilli</taxon>
        <taxon>Bacillales</taxon>
        <taxon>Paenibacillaceae</taxon>
        <taxon>Paenibacillus</taxon>
    </lineage>
</organism>
<dbReference type="SUPFAM" id="SSF53850">
    <property type="entry name" value="Periplasmic binding protein-like II"/>
    <property type="match status" value="1"/>
</dbReference>
<dbReference type="Pfam" id="PF00126">
    <property type="entry name" value="HTH_1"/>
    <property type="match status" value="1"/>
</dbReference>
<evidence type="ECO:0000256" key="4">
    <source>
        <dbReference type="ARBA" id="ARBA00023163"/>
    </source>
</evidence>
<gene>
    <name evidence="6" type="ORF">ACFSC9_12335</name>
</gene>
<dbReference type="EMBL" id="JBHUEH010000014">
    <property type="protein sequence ID" value="MFD1886311.1"/>
    <property type="molecule type" value="Genomic_DNA"/>
</dbReference>
<dbReference type="PANTHER" id="PTHR30126:SF40">
    <property type="entry name" value="HTH-TYPE TRANSCRIPTIONAL REGULATOR GLTR"/>
    <property type="match status" value="1"/>
</dbReference>
<reference evidence="7" key="1">
    <citation type="journal article" date="2019" name="Int. J. Syst. Evol. Microbiol.">
        <title>The Global Catalogue of Microorganisms (GCM) 10K type strain sequencing project: providing services to taxonomists for standard genome sequencing and annotation.</title>
        <authorList>
            <consortium name="The Broad Institute Genomics Platform"/>
            <consortium name="The Broad Institute Genome Sequencing Center for Infectious Disease"/>
            <person name="Wu L."/>
            <person name="Ma J."/>
        </authorList>
    </citation>
    <scope>NUCLEOTIDE SEQUENCE [LARGE SCALE GENOMIC DNA]</scope>
    <source>
        <strain evidence="7">CCUG 54950</strain>
    </source>
</reference>
<name>A0ABW4RJ39_9BACL</name>
<evidence type="ECO:0000313" key="7">
    <source>
        <dbReference type="Proteomes" id="UP001597233"/>
    </source>
</evidence>
<accession>A0ABW4RJ39</accession>
<dbReference type="InterPro" id="IPR005119">
    <property type="entry name" value="LysR_subst-bd"/>
</dbReference>
<dbReference type="Proteomes" id="UP001597233">
    <property type="component" value="Unassembled WGS sequence"/>
</dbReference>
<dbReference type="Pfam" id="PF03466">
    <property type="entry name" value="LysR_substrate"/>
    <property type="match status" value="1"/>
</dbReference>
<comment type="similarity">
    <text evidence="1">Belongs to the LysR transcriptional regulatory family.</text>
</comment>
<protein>
    <submittedName>
        <fullName evidence="6">LysR family transcriptional regulator</fullName>
    </submittedName>
</protein>
<evidence type="ECO:0000256" key="3">
    <source>
        <dbReference type="ARBA" id="ARBA00023125"/>
    </source>
</evidence>
<dbReference type="Gene3D" id="1.10.10.10">
    <property type="entry name" value="Winged helix-like DNA-binding domain superfamily/Winged helix DNA-binding domain"/>
    <property type="match status" value="1"/>
</dbReference>
<dbReference type="InterPro" id="IPR036388">
    <property type="entry name" value="WH-like_DNA-bd_sf"/>
</dbReference>
<keyword evidence="7" id="KW-1185">Reference proteome</keyword>
<keyword evidence="3" id="KW-0238">DNA-binding</keyword>
<keyword evidence="4" id="KW-0804">Transcription</keyword>
<evidence type="ECO:0000313" key="6">
    <source>
        <dbReference type="EMBL" id="MFD1886311.1"/>
    </source>
</evidence>
<comment type="caution">
    <text evidence="6">The sequence shown here is derived from an EMBL/GenBank/DDBJ whole genome shotgun (WGS) entry which is preliminary data.</text>
</comment>
<evidence type="ECO:0000259" key="5">
    <source>
        <dbReference type="PROSITE" id="PS50931"/>
    </source>
</evidence>
<dbReference type="InterPro" id="IPR000847">
    <property type="entry name" value="LysR_HTH_N"/>
</dbReference>
<evidence type="ECO:0000256" key="2">
    <source>
        <dbReference type="ARBA" id="ARBA00023015"/>
    </source>
</evidence>
<dbReference type="Gene3D" id="3.40.190.10">
    <property type="entry name" value="Periplasmic binding protein-like II"/>
    <property type="match status" value="2"/>
</dbReference>
<evidence type="ECO:0000256" key="1">
    <source>
        <dbReference type="ARBA" id="ARBA00009437"/>
    </source>
</evidence>
<dbReference type="InterPro" id="IPR036390">
    <property type="entry name" value="WH_DNA-bd_sf"/>
</dbReference>
<keyword evidence="2" id="KW-0805">Transcription regulation</keyword>
<dbReference type="PRINTS" id="PR00039">
    <property type="entry name" value="HTHLYSR"/>
</dbReference>